<dbReference type="SUPFAM" id="SSF52058">
    <property type="entry name" value="L domain-like"/>
    <property type="match status" value="1"/>
</dbReference>
<dbReference type="InterPro" id="IPR032675">
    <property type="entry name" value="LRR_dom_sf"/>
</dbReference>
<feature type="transmembrane region" description="Helical" evidence="1">
    <location>
        <begin position="215"/>
        <end position="234"/>
    </location>
</feature>
<protein>
    <submittedName>
        <fullName evidence="2">Uncharacterized protein</fullName>
    </submittedName>
</protein>
<keyword evidence="1" id="KW-0472">Membrane</keyword>
<evidence type="ECO:0000313" key="3">
    <source>
        <dbReference type="Proteomes" id="UP001209570"/>
    </source>
</evidence>
<dbReference type="Proteomes" id="UP001209570">
    <property type="component" value="Unassembled WGS sequence"/>
</dbReference>
<evidence type="ECO:0000313" key="2">
    <source>
        <dbReference type="EMBL" id="KAJ0392145.1"/>
    </source>
</evidence>
<name>A0AAD5LAM1_PYTIN</name>
<organism evidence="2 3">
    <name type="scientific">Pythium insidiosum</name>
    <name type="common">Pythiosis disease agent</name>
    <dbReference type="NCBI Taxonomy" id="114742"/>
    <lineage>
        <taxon>Eukaryota</taxon>
        <taxon>Sar</taxon>
        <taxon>Stramenopiles</taxon>
        <taxon>Oomycota</taxon>
        <taxon>Peronosporomycetes</taxon>
        <taxon>Pythiales</taxon>
        <taxon>Pythiaceae</taxon>
        <taxon>Pythium</taxon>
    </lineage>
</organism>
<keyword evidence="1" id="KW-0812">Transmembrane</keyword>
<feature type="transmembrane region" description="Helical" evidence="1">
    <location>
        <begin position="84"/>
        <end position="111"/>
    </location>
</feature>
<feature type="transmembrane region" description="Helical" evidence="1">
    <location>
        <begin position="53"/>
        <end position="72"/>
    </location>
</feature>
<evidence type="ECO:0000256" key="1">
    <source>
        <dbReference type="SAM" id="Phobius"/>
    </source>
</evidence>
<keyword evidence="3" id="KW-1185">Reference proteome</keyword>
<keyword evidence="1" id="KW-1133">Transmembrane helix</keyword>
<comment type="caution">
    <text evidence="2">The sequence shown here is derived from an EMBL/GenBank/DDBJ whole genome shotgun (WGS) entry which is preliminary data.</text>
</comment>
<accession>A0AAD5LAM1</accession>
<proteinExistence type="predicted"/>
<dbReference type="EMBL" id="JAKCXM010000707">
    <property type="protein sequence ID" value="KAJ0392145.1"/>
    <property type="molecule type" value="Genomic_DNA"/>
</dbReference>
<dbReference type="Gene3D" id="3.80.10.10">
    <property type="entry name" value="Ribonuclease Inhibitor"/>
    <property type="match status" value="1"/>
</dbReference>
<gene>
    <name evidence="2" type="ORF">P43SY_005420</name>
</gene>
<dbReference type="AlphaFoldDB" id="A0AAD5LAM1"/>
<sequence>MSSISSGVFGRDGLLGLDSTYFDLVFSVREALEVSAQCFQLHRFSELVARRSVSHSLLVLLVLNCWSSLLLHRLFRGRLALGRVACLTIDLALNMVASMALPMIVFLPYALMFDVETFSLPVEVLYNDVMSTTLVLENRAVFALSWADGVSKLIPHIATLSTLRSLRVVFLEARTSTVRPSHQAAHDIVPGSAVGKPTKQQRISHTPLTRRLLNALPSVLHLAFVVLSVVIIVLHTRAFATRGRDSIEGCKQAVHPWFGSTYTCAIYEYNCYRRGVDSPPEDVLESLDRDSLVVLIFTHCPSLRVPRAIRRFPRLLGLQIWNATLVQWTADASIDAAIHSWMTYLVLARVNMTTLPDGMLQPLPDMLLDIELSVTNLTALPDDLHERWHDLTVLYIEHAQLSEFPRALLHLAVDDLSLCGQQIETIPALAGLTHSYFVLTLAGNPLRALPATIQPEVTFGFVVLDDTLLSSAPLWLLDQVLIELNLHGTPLCLNATHEATSLVDQRLARACEARALTADGRFPLALATGLRQP</sequence>
<reference evidence="2" key="1">
    <citation type="submission" date="2021-12" db="EMBL/GenBank/DDBJ databases">
        <title>Prjna785345.</title>
        <authorList>
            <person name="Rujirawat T."/>
            <person name="Krajaejun T."/>
        </authorList>
    </citation>
    <scope>NUCLEOTIDE SEQUENCE</scope>
    <source>
        <strain evidence="2">Pi057C3</strain>
    </source>
</reference>